<dbReference type="Pfam" id="PF25500">
    <property type="entry name" value="DUF7913"/>
    <property type="match status" value="1"/>
</dbReference>
<dbReference type="PANTHER" id="PTHR33913">
    <property type="entry name" value="ALEURONE LAYER MORPHOGENESIS PROTEIN"/>
    <property type="match status" value="1"/>
</dbReference>
<evidence type="ECO:0000313" key="4">
    <source>
        <dbReference type="EMBL" id="CAA7396448.1"/>
    </source>
</evidence>
<protein>
    <submittedName>
        <fullName evidence="4">Uncharacterized protein</fullName>
    </submittedName>
</protein>
<dbReference type="InterPro" id="IPR057235">
    <property type="entry name" value="DUF7913"/>
</dbReference>
<feature type="region of interest" description="Disordered" evidence="1">
    <location>
        <begin position="368"/>
        <end position="392"/>
    </location>
</feature>
<keyword evidence="5" id="KW-1185">Reference proteome</keyword>
<dbReference type="Proteomes" id="UP000663760">
    <property type="component" value="Chromosome 5"/>
</dbReference>
<dbReference type="InterPro" id="IPR057237">
    <property type="entry name" value="DUF7915"/>
</dbReference>
<dbReference type="PANTHER" id="PTHR33913:SF1">
    <property type="entry name" value="DRBM DOMAIN-CONTAINING PROTEIN"/>
    <property type="match status" value="1"/>
</dbReference>
<dbReference type="Pfam" id="PF25502">
    <property type="entry name" value="DUF7915"/>
    <property type="match status" value="1"/>
</dbReference>
<dbReference type="AlphaFoldDB" id="A0A7I8KHA1"/>
<reference evidence="4" key="1">
    <citation type="submission" date="2020-02" db="EMBL/GenBank/DDBJ databases">
        <authorList>
            <person name="Scholz U."/>
            <person name="Mascher M."/>
            <person name="Fiebig A."/>
        </authorList>
    </citation>
    <scope>NUCLEOTIDE SEQUENCE</scope>
</reference>
<dbReference type="OrthoDB" id="781822at2759"/>
<gene>
    <name evidence="4" type="ORF">SI8410_05007111</name>
</gene>
<name>A0A7I8KHA1_SPIIN</name>
<evidence type="ECO:0000256" key="1">
    <source>
        <dbReference type="SAM" id="MobiDB-lite"/>
    </source>
</evidence>
<proteinExistence type="predicted"/>
<accession>A0A7I8KHA1</accession>
<feature type="domain" description="DUF7915" evidence="3">
    <location>
        <begin position="160"/>
        <end position="297"/>
    </location>
</feature>
<dbReference type="EMBL" id="LR746268">
    <property type="protein sequence ID" value="CAA7396448.1"/>
    <property type="molecule type" value="Genomic_DNA"/>
</dbReference>
<feature type="domain" description="DUF7913" evidence="2">
    <location>
        <begin position="7"/>
        <end position="123"/>
    </location>
</feature>
<evidence type="ECO:0000259" key="3">
    <source>
        <dbReference type="Pfam" id="PF25502"/>
    </source>
</evidence>
<organism evidence="4 5">
    <name type="scientific">Spirodela intermedia</name>
    <name type="common">Intermediate duckweed</name>
    <dbReference type="NCBI Taxonomy" id="51605"/>
    <lineage>
        <taxon>Eukaryota</taxon>
        <taxon>Viridiplantae</taxon>
        <taxon>Streptophyta</taxon>
        <taxon>Embryophyta</taxon>
        <taxon>Tracheophyta</taxon>
        <taxon>Spermatophyta</taxon>
        <taxon>Magnoliopsida</taxon>
        <taxon>Liliopsida</taxon>
        <taxon>Araceae</taxon>
        <taxon>Lemnoideae</taxon>
        <taxon>Spirodela</taxon>
    </lineage>
</organism>
<sequence>MESSSDCVPTEDAVQALIDFLVYPLLPAKCFFSPEPPSLDQQESVGKQLHAVVLLYNYYHRKQFPHLEFLDFKSFCKLASIAKPSLLTYMKCMHGPKELPSSIDQFSISEKMIWEACSICTGLEMLIDAQILRSWSISKVVVLLVDHTMMNCFLLYSSITQGVWSLIEKDVDLPFGDLNLAPIDISSEKKKTATDHENDLLQFAFQAVKEKTGILKEELTILERRVAYSLSEEKTVAQLYLMQYNGTSTDRLTEFSIEDIVDSLQGPLFGKDLTPTLVVEYFHLLPYVGILAGWLSRQKSLDGLSSSLEKIRKSNGNLYLEAERPSGKKIDTSDICFSTVSEKALHKISGSGTNGINIMVENGSSCDIRSSGTASRPHKEEENYPLACPQPKTLNESKAMENEIEVQRVEKRKNDSIASRSRENGGIFEDKEDFDGLCKKLCGKDSSSRNDALKNTVSRRSSEAAADLHTVALLSDPQNSDRFEVVLESKKRDQLGASLRVLQRKQEELVWFFSVKLHELMKYPCSFFWKYI</sequence>
<evidence type="ECO:0000313" key="5">
    <source>
        <dbReference type="Proteomes" id="UP000663760"/>
    </source>
</evidence>
<evidence type="ECO:0000259" key="2">
    <source>
        <dbReference type="Pfam" id="PF25500"/>
    </source>
</evidence>